<evidence type="ECO:0000313" key="1">
    <source>
        <dbReference type="EMBL" id="KAH9751514.1"/>
    </source>
</evidence>
<evidence type="ECO:0000313" key="2">
    <source>
        <dbReference type="Proteomes" id="UP000829398"/>
    </source>
</evidence>
<sequence length="606" mass="69805">MTETGTLGRTKPSVEMTDLESKEIENSPEIMTAEVDDENDISNEPNAEEIIEPKIGMVLDTTQDLFEFYKMYAKIMGFEIIKRTSSKGDDGELKYVTFSCSRSGKVKSLSNHPFKLQPTSKTNCKAKVRATACLDRKWEVRSITYEHNHELNTPNEDARLKNLFWADARSRAANKEFGDVITFDSTYLTNKYDMPFAAFVGVNHHGQSTLLGCGLISNEDIDTYVWLFRSWLTCMSSCAPNAIITDQDKAMQKAIEVVFPHARHRWCLWHIMKKLPEKLKGYKKYEVIKLTMQNIVYDSLIPSDFDDRWMVFIEKYNLHNNEWLQNLYDERQHWVPAYVKDIFWAGMSTTQRSESMHAFFDGYVNSKTTLKQFVEQYGNALRDKVEKENHADFNDLNSNIPCVTHYAMEHQFRDTYTMEKFREFQQELKGKIFCEIFSCQTNILTSKFVVVEDVKIGENHRCDPFEVSFNEVNCEINSELATNNENNCNMVLEVLDDLKAKLMLNGGGGEISQRGSNIAHGTTKYGEVHGSHNGKILSPLAVRSKGRPPYKRRQSKVEQITKRKKQKKTSKGSQMISSETQRYGLENNTTHAMVTSDNPMQVTREL</sequence>
<dbReference type="Proteomes" id="UP000829398">
    <property type="component" value="Chromosome 5"/>
</dbReference>
<protein>
    <submittedName>
        <fullName evidence="1">Protein FAR1-RELATED SEQUENCE</fullName>
    </submittedName>
</protein>
<name>A0ACB8KAS7_CITSI</name>
<organism evidence="1 2">
    <name type="scientific">Citrus sinensis</name>
    <name type="common">Sweet orange</name>
    <name type="synonym">Citrus aurantium var. sinensis</name>
    <dbReference type="NCBI Taxonomy" id="2711"/>
    <lineage>
        <taxon>Eukaryota</taxon>
        <taxon>Viridiplantae</taxon>
        <taxon>Streptophyta</taxon>
        <taxon>Embryophyta</taxon>
        <taxon>Tracheophyta</taxon>
        <taxon>Spermatophyta</taxon>
        <taxon>Magnoliopsida</taxon>
        <taxon>eudicotyledons</taxon>
        <taxon>Gunneridae</taxon>
        <taxon>Pentapetalae</taxon>
        <taxon>rosids</taxon>
        <taxon>malvids</taxon>
        <taxon>Sapindales</taxon>
        <taxon>Rutaceae</taxon>
        <taxon>Aurantioideae</taxon>
        <taxon>Citrus</taxon>
    </lineage>
</organism>
<keyword evidence="2" id="KW-1185">Reference proteome</keyword>
<comment type="caution">
    <text evidence="1">The sequence shown here is derived from an EMBL/GenBank/DDBJ whole genome shotgun (WGS) entry which is preliminary data.</text>
</comment>
<reference evidence="2" key="1">
    <citation type="journal article" date="2023" name="Hortic. Res.">
        <title>A chromosome-level phased genome enabling allele-level studies in sweet orange: a case study on citrus Huanglongbing tolerance.</title>
        <authorList>
            <person name="Wu B."/>
            <person name="Yu Q."/>
            <person name="Deng Z."/>
            <person name="Duan Y."/>
            <person name="Luo F."/>
            <person name="Gmitter F. Jr."/>
        </authorList>
    </citation>
    <scope>NUCLEOTIDE SEQUENCE [LARGE SCALE GENOMIC DNA]</scope>
    <source>
        <strain evidence="2">cv. Valencia</strain>
    </source>
</reference>
<gene>
    <name evidence="1" type="ORF">KPL71_014327</name>
</gene>
<accession>A0ACB8KAS7</accession>
<dbReference type="EMBL" id="CM039174">
    <property type="protein sequence ID" value="KAH9751514.1"/>
    <property type="molecule type" value="Genomic_DNA"/>
</dbReference>
<proteinExistence type="predicted"/>